<dbReference type="EMBL" id="JBGFUD010009120">
    <property type="protein sequence ID" value="MFH4982370.1"/>
    <property type="molecule type" value="Genomic_DNA"/>
</dbReference>
<accession>A0ABD6EQX3</accession>
<organism evidence="1 2">
    <name type="scientific">Gnathostoma spinigerum</name>
    <dbReference type="NCBI Taxonomy" id="75299"/>
    <lineage>
        <taxon>Eukaryota</taxon>
        <taxon>Metazoa</taxon>
        <taxon>Ecdysozoa</taxon>
        <taxon>Nematoda</taxon>
        <taxon>Chromadorea</taxon>
        <taxon>Rhabditida</taxon>
        <taxon>Spirurina</taxon>
        <taxon>Gnathostomatomorpha</taxon>
        <taxon>Gnathostomatoidea</taxon>
        <taxon>Gnathostomatidae</taxon>
        <taxon>Gnathostoma</taxon>
    </lineage>
</organism>
<name>A0ABD6EQX3_9BILA</name>
<gene>
    <name evidence="1" type="ORF">AB6A40_009079</name>
</gene>
<protein>
    <submittedName>
        <fullName evidence="1">Uncharacterized protein</fullName>
    </submittedName>
</protein>
<sequence>MLPRSRRSKIAYNIRVPGVAAGNWEKFSTSNKRTSARPHWSRYRLCAKLTSNLRGALIAKLTTQCSVGLSEWTSHITAAPKKWCSRRVVRDKISKAIKVQRLEEQ</sequence>
<keyword evidence="2" id="KW-1185">Reference proteome</keyword>
<reference evidence="1 2" key="1">
    <citation type="submission" date="2024-08" db="EMBL/GenBank/DDBJ databases">
        <title>Gnathostoma spinigerum genome.</title>
        <authorList>
            <person name="Gonzalez-Bertolin B."/>
            <person name="Monzon S."/>
            <person name="Zaballos A."/>
            <person name="Jimenez P."/>
            <person name="Dekumyoy P."/>
            <person name="Varona S."/>
            <person name="Cuesta I."/>
            <person name="Sumanam S."/>
            <person name="Adisakwattana P."/>
            <person name="Gasser R.B."/>
            <person name="Hernandez-Gonzalez A."/>
            <person name="Young N.D."/>
            <person name="Perteguer M.J."/>
        </authorList>
    </citation>
    <scope>NUCLEOTIDE SEQUENCE [LARGE SCALE GENOMIC DNA]</scope>
    <source>
        <strain evidence="1">AL3</strain>
        <tissue evidence="1">Liver</tissue>
    </source>
</reference>
<proteinExistence type="predicted"/>
<dbReference type="AlphaFoldDB" id="A0ABD6EQX3"/>
<evidence type="ECO:0000313" key="1">
    <source>
        <dbReference type="EMBL" id="MFH4982370.1"/>
    </source>
</evidence>
<comment type="caution">
    <text evidence="1">The sequence shown here is derived from an EMBL/GenBank/DDBJ whole genome shotgun (WGS) entry which is preliminary data.</text>
</comment>
<evidence type="ECO:0000313" key="2">
    <source>
        <dbReference type="Proteomes" id="UP001608902"/>
    </source>
</evidence>
<dbReference type="Proteomes" id="UP001608902">
    <property type="component" value="Unassembled WGS sequence"/>
</dbReference>